<organism evidence="6 7">
    <name type="scientific">Stephanodiscus triporus</name>
    <dbReference type="NCBI Taxonomy" id="2934178"/>
    <lineage>
        <taxon>Eukaryota</taxon>
        <taxon>Sar</taxon>
        <taxon>Stramenopiles</taxon>
        <taxon>Ochrophyta</taxon>
        <taxon>Bacillariophyta</taxon>
        <taxon>Coscinodiscophyceae</taxon>
        <taxon>Thalassiosirophycidae</taxon>
        <taxon>Stephanodiscales</taxon>
        <taxon>Stephanodiscaceae</taxon>
        <taxon>Stephanodiscus</taxon>
    </lineage>
</organism>
<dbReference type="AlphaFoldDB" id="A0ABD3NN34"/>
<accession>A0ABD3NN34</accession>
<evidence type="ECO:0000313" key="7">
    <source>
        <dbReference type="Proteomes" id="UP001530315"/>
    </source>
</evidence>
<feature type="domain" description="RanBP2-type" evidence="5">
    <location>
        <begin position="293"/>
        <end position="322"/>
    </location>
</feature>
<dbReference type="PROSITE" id="PS01358">
    <property type="entry name" value="ZF_RANBP2_1"/>
    <property type="match status" value="1"/>
</dbReference>
<dbReference type="SMART" id="SM00547">
    <property type="entry name" value="ZnF_RBZ"/>
    <property type="match status" value="1"/>
</dbReference>
<comment type="caution">
    <text evidence="6">The sequence shown here is derived from an EMBL/GenBank/DDBJ whole genome shotgun (WGS) entry which is preliminary data.</text>
</comment>
<keyword evidence="7" id="KW-1185">Reference proteome</keyword>
<keyword evidence="1" id="KW-0479">Metal-binding</keyword>
<dbReference type="Gene3D" id="4.10.1060.10">
    <property type="entry name" value="Zinc finger, RanBP2-type"/>
    <property type="match status" value="1"/>
</dbReference>
<name>A0ABD3NN34_9STRA</name>
<protein>
    <recommendedName>
        <fullName evidence="5">RanBP2-type domain-containing protein</fullName>
    </recommendedName>
</protein>
<dbReference type="Pfam" id="PF00641">
    <property type="entry name" value="Zn_ribbon_RanBP"/>
    <property type="match status" value="1"/>
</dbReference>
<evidence type="ECO:0000256" key="1">
    <source>
        <dbReference type="ARBA" id="ARBA00022723"/>
    </source>
</evidence>
<dbReference type="EMBL" id="JALLAZ020001287">
    <property type="protein sequence ID" value="KAL3777455.1"/>
    <property type="molecule type" value="Genomic_DNA"/>
</dbReference>
<dbReference type="InterPro" id="IPR001876">
    <property type="entry name" value="Znf_RanBP2"/>
</dbReference>
<dbReference type="PROSITE" id="PS50199">
    <property type="entry name" value="ZF_RANBP2_2"/>
    <property type="match status" value="1"/>
</dbReference>
<keyword evidence="3" id="KW-0862">Zinc</keyword>
<evidence type="ECO:0000256" key="3">
    <source>
        <dbReference type="ARBA" id="ARBA00022833"/>
    </source>
</evidence>
<proteinExistence type="predicted"/>
<keyword evidence="2 4" id="KW-0863">Zinc-finger</keyword>
<evidence type="ECO:0000256" key="2">
    <source>
        <dbReference type="ARBA" id="ARBA00022771"/>
    </source>
</evidence>
<evidence type="ECO:0000313" key="6">
    <source>
        <dbReference type="EMBL" id="KAL3777455.1"/>
    </source>
</evidence>
<gene>
    <name evidence="6" type="ORF">ACHAW5_006411</name>
</gene>
<reference evidence="6 7" key="1">
    <citation type="submission" date="2024-10" db="EMBL/GenBank/DDBJ databases">
        <title>Updated reference genomes for cyclostephanoid diatoms.</title>
        <authorList>
            <person name="Roberts W.R."/>
            <person name="Alverson A.J."/>
        </authorList>
    </citation>
    <scope>NUCLEOTIDE SEQUENCE [LARGE SCALE GENOMIC DNA]</scope>
    <source>
        <strain evidence="6 7">AJA276-08</strain>
    </source>
</reference>
<dbReference type="GO" id="GO:0008270">
    <property type="term" value="F:zinc ion binding"/>
    <property type="evidence" value="ECO:0007669"/>
    <property type="project" value="UniProtKB-KW"/>
</dbReference>
<evidence type="ECO:0000259" key="5">
    <source>
        <dbReference type="PROSITE" id="PS50199"/>
    </source>
</evidence>
<sequence length="328" mass="35561">MNGSGRSLCKVIGCGKLDQTNDDGFCRMHFNMFAVEGADDDLDGWTCAYRGQPMGGRQKRCGNCQKVKLLDRDASPRTIDDVMHVYSSHSLASFWKLSKGKVSRDVSPRTIDDVMHVDSSHSLVFFTVLVTLLFCAFLSNSGGEVNASHTKSTKTSSTMTTAVSHGHATAETLFPPRNLDAGVVTIGEEAGAKAGGSWGPLEENMTAMMVWIGLRIGRAAVRPYPHSKLDVESVMAGEVGSASLCHISNPGSKRRCGGCLVWKATVQSSESSKSSKLRASFGEANMGEGGSTPGGHWQCKKCSFDNFASELECFYCQSIWPNYQWQKK</sequence>
<evidence type="ECO:0000256" key="4">
    <source>
        <dbReference type="PROSITE-ProRule" id="PRU00322"/>
    </source>
</evidence>
<dbReference type="Proteomes" id="UP001530315">
    <property type="component" value="Unassembled WGS sequence"/>
</dbReference>